<evidence type="ECO:0000259" key="3">
    <source>
        <dbReference type="Pfam" id="PF20153"/>
    </source>
</evidence>
<evidence type="ECO:0000256" key="2">
    <source>
        <dbReference type="SAM" id="Phobius"/>
    </source>
</evidence>
<proteinExistence type="predicted"/>
<keyword evidence="2" id="KW-0812">Transmembrane</keyword>
<keyword evidence="2" id="KW-1133">Transmembrane helix</keyword>
<organism evidence="4 5">
    <name type="scientific">Gymnopilus junonius</name>
    <name type="common">Spectacular rustgill mushroom</name>
    <name type="synonym">Gymnopilus spectabilis subsp. junonius</name>
    <dbReference type="NCBI Taxonomy" id="109634"/>
    <lineage>
        <taxon>Eukaryota</taxon>
        <taxon>Fungi</taxon>
        <taxon>Dikarya</taxon>
        <taxon>Basidiomycota</taxon>
        <taxon>Agaricomycotina</taxon>
        <taxon>Agaricomycetes</taxon>
        <taxon>Agaricomycetidae</taxon>
        <taxon>Agaricales</taxon>
        <taxon>Agaricineae</taxon>
        <taxon>Hymenogastraceae</taxon>
        <taxon>Gymnopilus</taxon>
    </lineage>
</organism>
<feature type="transmembrane region" description="Helical" evidence="2">
    <location>
        <begin position="225"/>
        <end position="243"/>
    </location>
</feature>
<protein>
    <recommendedName>
        <fullName evidence="3">DUF6535 domain-containing protein</fullName>
    </recommendedName>
</protein>
<dbReference type="EMBL" id="JADNYJ010000015">
    <property type="protein sequence ID" value="KAF8907263.1"/>
    <property type="molecule type" value="Genomic_DNA"/>
</dbReference>
<evidence type="ECO:0000256" key="1">
    <source>
        <dbReference type="SAM" id="MobiDB-lite"/>
    </source>
</evidence>
<feature type="transmembrane region" description="Helical" evidence="2">
    <location>
        <begin position="167"/>
        <end position="189"/>
    </location>
</feature>
<dbReference type="Proteomes" id="UP000724874">
    <property type="component" value="Unassembled WGS sequence"/>
</dbReference>
<keyword evidence="2" id="KW-0472">Membrane</keyword>
<name>A0A9P5NW31_GYMJU</name>
<gene>
    <name evidence="4" type="ORF">CPB84DRAFT_1744647</name>
</gene>
<evidence type="ECO:0000313" key="4">
    <source>
        <dbReference type="EMBL" id="KAF8907263.1"/>
    </source>
</evidence>
<sequence length="487" mass="55601">MPAAHTTLDVYPEDENETLGPHSLLTPHRASSRTTIFPEKMGNSDFRRWPALTHIPRAWYTSDGHQEPWLSGGPYKYPVPQKGDPWEKCLKKVKDHDDDVCDGWRSEVDNLIVFSLQQDPNNANPFLLEQILVQLHNANPGNNSISMLLPSSPPFSPFATDVRVNMFWFMSLSLSLASVSVGILCMQWLSEFQRDSPLDAISLRQLRYEGLIAWKVPDILMSLPILLYASLILFFIGLIDLLCEKVQQHLTSKRMVEYLESTTEEERREINATLFLDINNYVFPQLHQFQLESVIRILNTRLQNAIELGDSVQIQDSLPFIRWPVRYVRGLPSGLVTQSLLCIRKLIMQDYMKEDFEEEIWYLMQLILSNHDSHHSPNSHVQLSFEIMAAFESRLPLDDGFELSAQARVKGEVKAFAKHIIKVLPPGDFDDLQSYARPVLSAIRTRMNSLGGSDVVLNSFDDQKRWQFIENNFALNDSAEAGGPTSA</sequence>
<feature type="domain" description="DUF6535" evidence="3">
    <location>
        <begin position="86"/>
        <end position="242"/>
    </location>
</feature>
<dbReference type="InterPro" id="IPR045338">
    <property type="entry name" value="DUF6535"/>
</dbReference>
<comment type="caution">
    <text evidence="4">The sequence shown here is derived from an EMBL/GenBank/DDBJ whole genome shotgun (WGS) entry which is preliminary data.</text>
</comment>
<accession>A0A9P5NW31</accession>
<feature type="region of interest" description="Disordered" evidence="1">
    <location>
        <begin position="1"/>
        <end position="32"/>
    </location>
</feature>
<keyword evidence="5" id="KW-1185">Reference proteome</keyword>
<dbReference type="Pfam" id="PF20153">
    <property type="entry name" value="DUF6535"/>
    <property type="match status" value="1"/>
</dbReference>
<evidence type="ECO:0000313" key="5">
    <source>
        <dbReference type="Proteomes" id="UP000724874"/>
    </source>
</evidence>
<reference evidence="4" key="1">
    <citation type="submission" date="2020-11" db="EMBL/GenBank/DDBJ databases">
        <authorList>
            <consortium name="DOE Joint Genome Institute"/>
            <person name="Ahrendt S."/>
            <person name="Riley R."/>
            <person name="Andreopoulos W."/>
            <person name="LaButti K."/>
            <person name="Pangilinan J."/>
            <person name="Ruiz-duenas F.J."/>
            <person name="Barrasa J.M."/>
            <person name="Sanchez-Garcia M."/>
            <person name="Camarero S."/>
            <person name="Miyauchi S."/>
            <person name="Serrano A."/>
            <person name="Linde D."/>
            <person name="Babiker R."/>
            <person name="Drula E."/>
            <person name="Ayuso-Fernandez I."/>
            <person name="Pacheco R."/>
            <person name="Padilla G."/>
            <person name="Ferreira P."/>
            <person name="Barriuso J."/>
            <person name="Kellner H."/>
            <person name="Castanera R."/>
            <person name="Alfaro M."/>
            <person name="Ramirez L."/>
            <person name="Pisabarro A.G."/>
            <person name="Kuo A."/>
            <person name="Tritt A."/>
            <person name="Lipzen A."/>
            <person name="He G."/>
            <person name="Yan M."/>
            <person name="Ng V."/>
            <person name="Cullen D."/>
            <person name="Martin F."/>
            <person name="Rosso M.-N."/>
            <person name="Henrissat B."/>
            <person name="Hibbett D."/>
            <person name="Martinez A.T."/>
            <person name="Grigoriev I.V."/>
        </authorList>
    </citation>
    <scope>NUCLEOTIDE SEQUENCE</scope>
    <source>
        <strain evidence="4">AH 44721</strain>
    </source>
</reference>
<dbReference type="OrthoDB" id="3235960at2759"/>
<dbReference type="AlphaFoldDB" id="A0A9P5NW31"/>